<dbReference type="AlphaFoldDB" id="A0A7S4DCQ0"/>
<accession>A0A7S4DCQ0</accession>
<protein>
    <submittedName>
        <fullName evidence="1">Uncharacterized protein</fullName>
    </submittedName>
</protein>
<gene>
    <name evidence="1" type="ORF">HAKA00212_LOCUS20700</name>
</gene>
<name>A0A7S4DCQ0_HETAK</name>
<reference evidence="1" key="1">
    <citation type="submission" date="2021-01" db="EMBL/GenBank/DDBJ databases">
        <authorList>
            <person name="Corre E."/>
            <person name="Pelletier E."/>
            <person name="Niang G."/>
            <person name="Scheremetjew M."/>
            <person name="Finn R."/>
            <person name="Kale V."/>
            <person name="Holt S."/>
            <person name="Cochrane G."/>
            <person name="Meng A."/>
            <person name="Brown T."/>
            <person name="Cohen L."/>
        </authorList>
    </citation>
    <scope>NUCLEOTIDE SEQUENCE</scope>
    <source>
        <strain evidence="1">CCMP3107</strain>
    </source>
</reference>
<evidence type="ECO:0000313" key="1">
    <source>
        <dbReference type="EMBL" id="CAE0641870.1"/>
    </source>
</evidence>
<sequence length="130" mass="14182">MMDVEFDGCLLGTSLSHLENKILSLLKVAKALVASNSSEASEVSMVLNDLIGELEKVELAAGDLVRSILHDVIDKAVSLHEWERGPFGAARGGFMIPSSWLLEKRGLMELVDVEEKKAAGMDLLEIYGLR</sequence>
<proteinExistence type="predicted"/>
<organism evidence="1">
    <name type="scientific">Heterosigma akashiwo</name>
    <name type="common">Chromophytic alga</name>
    <name type="synonym">Heterosigma carterae</name>
    <dbReference type="NCBI Taxonomy" id="2829"/>
    <lineage>
        <taxon>Eukaryota</taxon>
        <taxon>Sar</taxon>
        <taxon>Stramenopiles</taxon>
        <taxon>Ochrophyta</taxon>
        <taxon>Raphidophyceae</taxon>
        <taxon>Chattonellales</taxon>
        <taxon>Chattonellaceae</taxon>
        <taxon>Heterosigma</taxon>
    </lineage>
</organism>
<dbReference type="EMBL" id="HBIU01046070">
    <property type="protein sequence ID" value="CAE0641870.1"/>
    <property type="molecule type" value="Transcribed_RNA"/>
</dbReference>